<name>A0A9Q1J567_SYNKA</name>
<feature type="compositionally biased region" description="Basic and acidic residues" evidence="1">
    <location>
        <begin position="1"/>
        <end position="12"/>
    </location>
</feature>
<feature type="compositionally biased region" description="Polar residues" evidence="1">
    <location>
        <begin position="231"/>
        <end position="240"/>
    </location>
</feature>
<evidence type="ECO:0000313" key="3">
    <source>
        <dbReference type="Proteomes" id="UP001152622"/>
    </source>
</evidence>
<feature type="compositionally biased region" description="Basic and acidic residues" evidence="1">
    <location>
        <begin position="190"/>
        <end position="201"/>
    </location>
</feature>
<dbReference type="EMBL" id="JAINUF010000003">
    <property type="protein sequence ID" value="KAJ8368059.1"/>
    <property type="molecule type" value="Genomic_DNA"/>
</dbReference>
<proteinExistence type="predicted"/>
<comment type="caution">
    <text evidence="2">The sequence shown here is derived from an EMBL/GenBank/DDBJ whole genome shotgun (WGS) entry which is preliminary data.</text>
</comment>
<dbReference type="AlphaFoldDB" id="A0A9Q1J567"/>
<sequence>MEQFQKRLKEAENAAYGQRNAERGSGAERWRRGGAQTSGRSFGRGRESFPPPGSEYADRGLGRGDRRGARRDWQVDRGQDSQDHRRGDRLRDGRTEEAERGTQGGPWERAREGGGAAKFLKPTASEDDTWTGWARKNDAAPSSSSSGFLRPSDEGGEAKQSRTPAWKKPSFREPEPVPEKSPVTSAGPEDAPHPDPKHSRGGDASPQRQPIREADSALPANRSHRPMASSPRRSTAPAQTSESEEEEEVQILSDEEMNKLGAKLVKAELMGNTALVDKLKAQLDSARKAKESAAQNGPALIPKSKDCANSWIIVIANEPLELVIPPMTMFRGRAEEDQEVVLFRTDQAGRAWPVNAPSQPAEPKGGRRKKKAVRATPGTFLSDVSPNTFCV</sequence>
<organism evidence="2 3">
    <name type="scientific">Synaphobranchus kaupii</name>
    <name type="common">Kaup's arrowtooth eel</name>
    <dbReference type="NCBI Taxonomy" id="118154"/>
    <lineage>
        <taxon>Eukaryota</taxon>
        <taxon>Metazoa</taxon>
        <taxon>Chordata</taxon>
        <taxon>Craniata</taxon>
        <taxon>Vertebrata</taxon>
        <taxon>Euteleostomi</taxon>
        <taxon>Actinopterygii</taxon>
        <taxon>Neopterygii</taxon>
        <taxon>Teleostei</taxon>
        <taxon>Anguilliformes</taxon>
        <taxon>Synaphobranchidae</taxon>
        <taxon>Synaphobranchus</taxon>
    </lineage>
</organism>
<feature type="compositionally biased region" description="Basic and acidic residues" evidence="1">
    <location>
        <begin position="20"/>
        <end position="31"/>
    </location>
</feature>
<dbReference type="OrthoDB" id="2113965at2759"/>
<feature type="compositionally biased region" description="Basic and acidic residues" evidence="1">
    <location>
        <begin position="151"/>
        <end position="160"/>
    </location>
</feature>
<evidence type="ECO:0000256" key="1">
    <source>
        <dbReference type="SAM" id="MobiDB-lite"/>
    </source>
</evidence>
<evidence type="ECO:0000313" key="2">
    <source>
        <dbReference type="EMBL" id="KAJ8368059.1"/>
    </source>
</evidence>
<accession>A0A9Q1J567</accession>
<reference evidence="2" key="1">
    <citation type="journal article" date="2023" name="Science">
        <title>Genome structures resolve the early diversification of teleost fishes.</title>
        <authorList>
            <person name="Parey E."/>
            <person name="Louis A."/>
            <person name="Montfort J."/>
            <person name="Bouchez O."/>
            <person name="Roques C."/>
            <person name="Iampietro C."/>
            <person name="Lluch J."/>
            <person name="Castinel A."/>
            <person name="Donnadieu C."/>
            <person name="Desvignes T."/>
            <person name="Floi Bucao C."/>
            <person name="Jouanno E."/>
            <person name="Wen M."/>
            <person name="Mejri S."/>
            <person name="Dirks R."/>
            <person name="Jansen H."/>
            <person name="Henkel C."/>
            <person name="Chen W.J."/>
            <person name="Zahm M."/>
            <person name="Cabau C."/>
            <person name="Klopp C."/>
            <person name="Thompson A.W."/>
            <person name="Robinson-Rechavi M."/>
            <person name="Braasch I."/>
            <person name="Lecointre G."/>
            <person name="Bobe J."/>
            <person name="Postlethwait J.H."/>
            <person name="Berthelot C."/>
            <person name="Roest Crollius H."/>
            <person name="Guiguen Y."/>
        </authorList>
    </citation>
    <scope>NUCLEOTIDE SEQUENCE</scope>
    <source>
        <strain evidence="2">WJC10195</strain>
    </source>
</reference>
<protein>
    <submittedName>
        <fullName evidence="2">Uncharacterized protein</fullName>
    </submittedName>
</protein>
<dbReference type="Proteomes" id="UP001152622">
    <property type="component" value="Chromosome 3"/>
</dbReference>
<feature type="region of interest" description="Disordered" evidence="1">
    <location>
        <begin position="352"/>
        <end position="379"/>
    </location>
</feature>
<gene>
    <name evidence="2" type="ORF">SKAU_G00080870</name>
</gene>
<keyword evidence="3" id="KW-1185">Reference proteome</keyword>
<feature type="compositionally biased region" description="Acidic residues" evidence="1">
    <location>
        <begin position="242"/>
        <end position="253"/>
    </location>
</feature>
<feature type="compositionally biased region" description="Basic and acidic residues" evidence="1">
    <location>
        <begin position="56"/>
        <end position="100"/>
    </location>
</feature>
<feature type="region of interest" description="Disordered" evidence="1">
    <location>
        <begin position="1"/>
        <end position="253"/>
    </location>
</feature>